<feature type="region of interest" description="Disordered" evidence="3">
    <location>
        <begin position="374"/>
        <end position="439"/>
    </location>
</feature>
<dbReference type="OrthoDB" id="5600002at2759"/>
<dbReference type="OMA" id="MIGMPPG"/>
<feature type="region of interest" description="Disordered" evidence="3">
    <location>
        <begin position="1"/>
        <end position="25"/>
    </location>
</feature>
<dbReference type="InParanoid" id="E3MMS3"/>
<feature type="region of interest" description="Disordered" evidence="3">
    <location>
        <begin position="267"/>
        <end position="342"/>
    </location>
</feature>
<feature type="compositionally biased region" description="Polar residues" evidence="3">
    <location>
        <begin position="394"/>
        <end position="403"/>
    </location>
</feature>
<dbReference type="EMBL" id="DS268458">
    <property type="protein sequence ID" value="EFP05197.1"/>
    <property type="molecule type" value="Genomic_DNA"/>
</dbReference>
<feature type="compositionally biased region" description="Low complexity" evidence="3">
    <location>
        <begin position="314"/>
        <end position="329"/>
    </location>
</feature>
<evidence type="ECO:0000256" key="1">
    <source>
        <dbReference type="ARBA" id="ARBA00004123"/>
    </source>
</evidence>
<organism evidence="5">
    <name type="scientific">Caenorhabditis remanei</name>
    <name type="common">Caenorhabditis vulgaris</name>
    <dbReference type="NCBI Taxonomy" id="31234"/>
    <lineage>
        <taxon>Eukaryota</taxon>
        <taxon>Metazoa</taxon>
        <taxon>Ecdysozoa</taxon>
        <taxon>Nematoda</taxon>
        <taxon>Chromadorea</taxon>
        <taxon>Rhabditida</taxon>
        <taxon>Rhabditina</taxon>
        <taxon>Rhabditomorpha</taxon>
        <taxon>Rhabditoidea</taxon>
        <taxon>Rhabditidae</taxon>
        <taxon>Peloderinae</taxon>
        <taxon>Caenorhabditis</taxon>
    </lineage>
</organism>
<dbReference type="AlphaFoldDB" id="E3MMS3"/>
<dbReference type="STRING" id="31234.E3MMS3"/>
<dbReference type="GO" id="GO:1902473">
    <property type="term" value="P:regulation of protein localization to synapse"/>
    <property type="evidence" value="ECO:0007669"/>
    <property type="project" value="EnsemblMetazoa"/>
</dbReference>
<keyword evidence="5" id="KW-1185">Reference proteome</keyword>
<feature type="compositionally biased region" description="Low complexity" evidence="3">
    <location>
        <begin position="267"/>
        <end position="277"/>
    </location>
</feature>
<feature type="compositionally biased region" description="Low complexity" evidence="3">
    <location>
        <begin position="406"/>
        <end position="429"/>
    </location>
</feature>
<comment type="subcellular location">
    <subcellularLocation>
        <location evidence="1">Nucleus</location>
    </subcellularLocation>
</comment>
<dbReference type="InterPro" id="IPR006594">
    <property type="entry name" value="LisH"/>
</dbReference>
<dbReference type="HOGENOM" id="CLU_593463_0_0_1"/>
<dbReference type="GO" id="GO:0045944">
    <property type="term" value="P:positive regulation of transcription by RNA polymerase II"/>
    <property type="evidence" value="ECO:0007669"/>
    <property type="project" value="TreeGrafter"/>
</dbReference>
<evidence type="ECO:0000256" key="3">
    <source>
        <dbReference type="SAM" id="MobiDB-lite"/>
    </source>
</evidence>
<dbReference type="GO" id="GO:0048755">
    <property type="term" value="P:branching morphogenesis of a nerve"/>
    <property type="evidence" value="ECO:0007669"/>
    <property type="project" value="EnsemblMetazoa"/>
</dbReference>
<dbReference type="PANTHER" id="PTHR12610:SF12">
    <property type="entry name" value="SEQUENCE-SPECIFIC SINGLE-STRANDED DNA-BINDING PROTEIN, ISOFORM D"/>
    <property type="match status" value="1"/>
</dbReference>
<dbReference type="PROSITE" id="PS50896">
    <property type="entry name" value="LISH"/>
    <property type="match status" value="1"/>
</dbReference>
<evidence type="ECO:0000313" key="5">
    <source>
        <dbReference type="Proteomes" id="UP000008281"/>
    </source>
</evidence>
<dbReference type="Proteomes" id="UP000008281">
    <property type="component" value="Unassembled WGS sequence"/>
</dbReference>
<accession>E3MMS3</accession>
<proteinExistence type="predicted"/>
<dbReference type="eggNOG" id="KOG4594">
    <property type="taxonomic scope" value="Eukaryota"/>
</dbReference>
<keyword evidence="2" id="KW-0539">Nucleus</keyword>
<feature type="compositionally biased region" description="Low complexity" evidence="3">
    <location>
        <begin position="15"/>
        <end position="25"/>
    </location>
</feature>
<dbReference type="PANTHER" id="PTHR12610">
    <property type="entry name" value="SINGLE STRANDED DNA BINDING PROTEIN"/>
    <property type="match status" value="1"/>
</dbReference>
<sequence length="461" mass="46817">MFQPRGAGGPPPPGLQLQQQMPPIQPSQPQIIEMAKEKLTTYVYEFLLQTGATKTAEAFKEEVLNQNPQLQTPVKPSEKTFLLDWWVVFWDLWSAAPERREGGEPYMNSSSAEAKYFHESMIGIPPVMNGHFGPPMGMDMMGGHPGAFGGRFPPGRMPPTGMPGAFPPMFNPGLQRMPNPGMRMAPPGGPFPGGMARSGVPGAPMGDMPGMPRYDFMAPGGPQQFAGGSSGMMPNGAMPHMSLNSPSMGPPPGTDPNMPGAFMGMAPMPPTSSSAMPFGMSEQPMSAGPAGGAPGPGTPGMGGSVSGTGPGSVPPVASTSVGSVGTPTSMGQTQTIQPKQEITSNGEEMKTEALTPTGAASGSVGAPASAAVASVSMNGGGGSGSAPGSAHSVNNNINPSTPSGGPLSNPLSNPMSNPPLSSGPAPGSADAFKDDSEISKIREGLLDGFKTEVAGGGGGWD</sequence>
<reference evidence="4" key="1">
    <citation type="submission" date="2007-07" db="EMBL/GenBank/DDBJ databases">
        <title>PCAP assembly of the Caenorhabditis remanei genome.</title>
        <authorList>
            <consortium name="The Caenorhabditis remanei Sequencing Consortium"/>
            <person name="Wilson R.K."/>
        </authorList>
    </citation>
    <scope>NUCLEOTIDE SEQUENCE [LARGE SCALE GENOMIC DNA]</scope>
    <source>
        <strain evidence="4">PB4641</strain>
    </source>
</reference>
<feature type="compositionally biased region" description="Polar residues" evidence="3">
    <location>
        <begin position="330"/>
        <end position="342"/>
    </location>
</feature>
<name>E3MMS3_CAERE</name>
<dbReference type="GO" id="GO:0010629">
    <property type="term" value="P:negative regulation of gene expression"/>
    <property type="evidence" value="ECO:0007669"/>
    <property type="project" value="EnsemblMetazoa"/>
</dbReference>
<evidence type="ECO:0000313" key="4">
    <source>
        <dbReference type="EMBL" id="EFP05197.1"/>
    </source>
</evidence>
<gene>
    <name evidence="4" type="ORF">CRE_04073</name>
</gene>
<feature type="compositionally biased region" description="Gly residues" evidence="3">
    <location>
        <begin position="289"/>
        <end position="310"/>
    </location>
</feature>
<dbReference type="FunCoup" id="E3MMS3">
    <property type="interactions" value="1111"/>
</dbReference>
<dbReference type="GO" id="GO:0005634">
    <property type="term" value="C:nucleus"/>
    <property type="evidence" value="ECO:0007669"/>
    <property type="project" value="UniProtKB-SubCell"/>
</dbReference>
<protein>
    <submittedName>
        <fullName evidence="4">Uncharacterized protein</fullName>
    </submittedName>
</protein>
<dbReference type="GO" id="GO:0007416">
    <property type="term" value="P:synapse assembly"/>
    <property type="evidence" value="ECO:0007669"/>
    <property type="project" value="EnsemblMetazoa"/>
</dbReference>
<evidence type="ECO:0000256" key="2">
    <source>
        <dbReference type="ARBA" id="ARBA00023242"/>
    </source>
</evidence>